<name>A0A8K0WT24_9HYPO</name>
<sequence length="421" mass="47312">MDSGAGFQVFSLRSENHRVREYKRRREHKKTKLGCIACRAKKVKCDETRPVCLRCSRNKRECVYETPEDGSESDHAGGQASAAQTTAGLSSLAAPTLDPSFSPGSDNGTDDAQLWQNLQQYEAELFQMKNSSTIIAFSQGNSLLNHVLLALSACHLRQQTPGSVQHRIAEHFQQSEALHEFQQALDTPRQDLGEQGVSVLILSAILLGQITFALPASETADDEHLDPRSSWVFDQGDSQLGWLDLQVGLHSLIASVAPYGGPALDFVSSIFIQDREDTWWGAQGERPLRAMPSTWAHVLHFDNEIPVHSQASALLDLRDTQPVAPNVFKALIFLGDIDQNFRQLLNTKDERALWMLGYWFGLLSRFEDVWWTRQRARRDHQAILMWLQQLNLGGRPGPQGQAWQAMMHELELAPRAAWRVP</sequence>
<dbReference type="Pfam" id="PF00172">
    <property type="entry name" value="Zn_clus"/>
    <property type="match status" value="1"/>
</dbReference>
<dbReference type="Pfam" id="PF11951">
    <property type="entry name" value="Fungal_trans_2"/>
    <property type="match status" value="1"/>
</dbReference>
<dbReference type="EMBL" id="JAGPNK010000004">
    <property type="protein sequence ID" value="KAH7322996.1"/>
    <property type="molecule type" value="Genomic_DNA"/>
</dbReference>
<evidence type="ECO:0000313" key="4">
    <source>
        <dbReference type="EMBL" id="KAH7322996.1"/>
    </source>
</evidence>
<proteinExistence type="predicted"/>
<dbReference type="SUPFAM" id="SSF57701">
    <property type="entry name" value="Zn2/Cys6 DNA-binding domain"/>
    <property type="match status" value="1"/>
</dbReference>
<dbReference type="InterPro" id="IPR001138">
    <property type="entry name" value="Zn2Cys6_DnaBD"/>
</dbReference>
<dbReference type="PROSITE" id="PS50048">
    <property type="entry name" value="ZN2_CY6_FUNGAL_2"/>
    <property type="match status" value="1"/>
</dbReference>
<dbReference type="InterPro" id="IPR021858">
    <property type="entry name" value="Fun_TF"/>
</dbReference>
<dbReference type="AlphaFoldDB" id="A0A8K0WT24"/>
<feature type="compositionally biased region" description="Low complexity" evidence="2">
    <location>
        <begin position="76"/>
        <end position="87"/>
    </location>
</feature>
<reference evidence="4" key="1">
    <citation type="journal article" date="2021" name="Nat. Commun.">
        <title>Genetic determinants of endophytism in the Arabidopsis root mycobiome.</title>
        <authorList>
            <person name="Mesny F."/>
            <person name="Miyauchi S."/>
            <person name="Thiergart T."/>
            <person name="Pickel B."/>
            <person name="Atanasova L."/>
            <person name="Karlsson M."/>
            <person name="Huettel B."/>
            <person name="Barry K.W."/>
            <person name="Haridas S."/>
            <person name="Chen C."/>
            <person name="Bauer D."/>
            <person name="Andreopoulos W."/>
            <person name="Pangilinan J."/>
            <person name="LaButti K."/>
            <person name="Riley R."/>
            <person name="Lipzen A."/>
            <person name="Clum A."/>
            <person name="Drula E."/>
            <person name="Henrissat B."/>
            <person name="Kohler A."/>
            <person name="Grigoriev I.V."/>
            <person name="Martin F.M."/>
            <person name="Hacquard S."/>
        </authorList>
    </citation>
    <scope>NUCLEOTIDE SEQUENCE</scope>
    <source>
        <strain evidence="4">MPI-CAGE-CH-0235</strain>
    </source>
</reference>
<dbReference type="PANTHER" id="PTHR47784">
    <property type="entry name" value="STEROL UPTAKE CONTROL PROTEIN 2"/>
    <property type="match status" value="1"/>
</dbReference>
<keyword evidence="1" id="KW-0539">Nucleus</keyword>
<dbReference type="PROSITE" id="PS00463">
    <property type="entry name" value="ZN2_CY6_FUNGAL_1"/>
    <property type="match status" value="1"/>
</dbReference>
<dbReference type="InterPro" id="IPR036864">
    <property type="entry name" value="Zn2-C6_fun-type_DNA-bd_sf"/>
</dbReference>
<keyword evidence="5" id="KW-1185">Reference proteome</keyword>
<dbReference type="Proteomes" id="UP000813444">
    <property type="component" value="Unassembled WGS sequence"/>
</dbReference>
<protein>
    <recommendedName>
        <fullName evidence="3">Zn(2)-C6 fungal-type domain-containing protein</fullName>
    </recommendedName>
</protein>
<dbReference type="OrthoDB" id="648861at2759"/>
<evidence type="ECO:0000256" key="1">
    <source>
        <dbReference type="ARBA" id="ARBA00023242"/>
    </source>
</evidence>
<gene>
    <name evidence="4" type="ORF">B0I35DRAFT_476891</name>
</gene>
<evidence type="ECO:0000256" key="2">
    <source>
        <dbReference type="SAM" id="MobiDB-lite"/>
    </source>
</evidence>
<evidence type="ECO:0000313" key="5">
    <source>
        <dbReference type="Proteomes" id="UP000813444"/>
    </source>
</evidence>
<accession>A0A8K0WT24</accession>
<feature type="domain" description="Zn(2)-C6 fungal-type" evidence="3">
    <location>
        <begin position="34"/>
        <end position="64"/>
    </location>
</feature>
<dbReference type="Gene3D" id="4.10.240.10">
    <property type="entry name" value="Zn(2)-C6 fungal-type DNA-binding domain"/>
    <property type="match status" value="1"/>
</dbReference>
<feature type="region of interest" description="Disordered" evidence="2">
    <location>
        <begin position="66"/>
        <end position="87"/>
    </location>
</feature>
<dbReference type="PANTHER" id="PTHR47784:SF9">
    <property type="entry name" value="ZN(II)2CYS6 TRANSCRIPTION FACTOR (EUROFUNG)"/>
    <property type="match status" value="1"/>
</dbReference>
<dbReference type="GO" id="GO:0008270">
    <property type="term" value="F:zinc ion binding"/>
    <property type="evidence" value="ECO:0007669"/>
    <property type="project" value="InterPro"/>
</dbReference>
<comment type="caution">
    <text evidence="4">The sequence shown here is derived from an EMBL/GenBank/DDBJ whole genome shotgun (WGS) entry which is preliminary data.</text>
</comment>
<dbReference type="SMART" id="SM00066">
    <property type="entry name" value="GAL4"/>
    <property type="match status" value="1"/>
</dbReference>
<dbReference type="GO" id="GO:0001228">
    <property type="term" value="F:DNA-binding transcription activator activity, RNA polymerase II-specific"/>
    <property type="evidence" value="ECO:0007669"/>
    <property type="project" value="TreeGrafter"/>
</dbReference>
<organism evidence="4 5">
    <name type="scientific">Stachybotrys elegans</name>
    <dbReference type="NCBI Taxonomy" id="80388"/>
    <lineage>
        <taxon>Eukaryota</taxon>
        <taxon>Fungi</taxon>
        <taxon>Dikarya</taxon>
        <taxon>Ascomycota</taxon>
        <taxon>Pezizomycotina</taxon>
        <taxon>Sordariomycetes</taxon>
        <taxon>Hypocreomycetidae</taxon>
        <taxon>Hypocreales</taxon>
        <taxon>Stachybotryaceae</taxon>
        <taxon>Stachybotrys</taxon>
    </lineage>
</organism>
<evidence type="ECO:0000259" key="3">
    <source>
        <dbReference type="PROSITE" id="PS50048"/>
    </source>
</evidence>
<dbReference type="CDD" id="cd00067">
    <property type="entry name" value="GAL4"/>
    <property type="match status" value="1"/>
</dbReference>
<dbReference type="InterPro" id="IPR053157">
    <property type="entry name" value="Sterol_Uptake_Regulator"/>
</dbReference>